<evidence type="ECO:0000313" key="7">
    <source>
        <dbReference type="Proteomes" id="UP001204445"/>
    </source>
</evidence>
<dbReference type="Pfam" id="PF01124">
    <property type="entry name" value="MAPEG"/>
    <property type="match status" value="1"/>
</dbReference>
<dbReference type="InterPro" id="IPR023352">
    <property type="entry name" value="MAPEG-like_dom_sf"/>
</dbReference>
<keyword evidence="7" id="KW-1185">Reference proteome</keyword>
<gene>
    <name evidence="6" type="ORF">J2T55_000812</name>
</gene>
<keyword evidence="4 5" id="KW-0472">Membrane</keyword>
<sequence length="126" mass="13635">MITGIYAALLGLLFVILSIRTIKSRRRNNIALGYGDAPDLVRAARVHANFAEYVPLALLLLYFLELSPAPGGLMHGLGIVLLASRIVHAYGVSQIDEDIRFRVAGMSGTFAVIVVASLGILVYRLI</sequence>
<name>A0AAE3HKC7_9GAMM</name>
<dbReference type="GO" id="GO:0016020">
    <property type="term" value="C:membrane"/>
    <property type="evidence" value="ECO:0007669"/>
    <property type="project" value="UniProtKB-SubCell"/>
</dbReference>
<reference evidence="6" key="1">
    <citation type="submission" date="2022-08" db="EMBL/GenBank/DDBJ databases">
        <title>Genomic Encyclopedia of Type Strains, Phase III (KMG-III): the genomes of soil and plant-associated and newly described type strains.</title>
        <authorList>
            <person name="Whitman W."/>
        </authorList>
    </citation>
    <scope>NUCLEOTIDE SEQUENCE</scope>
    <source>
        <strain evidence="6">HMT 1</strain>
    </source>
</reference>
<comment type="subcellular location">
    <subcellularLocation>
        <location evidence="1">Membrane</location>
    </subcellularLocation>
</comment>
<evidence type="ECO:0000256" key="5">
    <source>
        <dbReference type="SAM" id="Phobius"/>
    </source>
</evidence>
<dbReference type="Gene3D" id="1.20.120.550">
    <property type="entry name" value="Membrane associated eicosanoid/glutathione metabolism-like domain"/>
    <property type="match status" value="1"/>
</dbReference>
<evidence type="ECO:0000313" key="6">
    <source>
        <dbReference type="EMBL" id="MCS3902808.1"/>
    </source>
</evidence>
<organism evidence="6 7">
    <name type="scientific">Methylohalomonas lacus</name>
    <dbReference type="NCBI Taxonomy" id="398773"/>
    <lineage>
        <taxon>Bacteria</taxon>
        <taxon>Pseudomonadati</taxon>
        <taxon>Pseudomonadota</taxon>
        <taxon>Gammaproteobacteria</taxon>
        <taxon>Methylohalomonadales</taxon>
        <taxon>Methylohalomonadaceae</taxon>
        <taxon>Methylohalomonas</taxon>
    </lineage>
</organism>
<proteinExistence type="predicted"/>
<accession>A0AAE3HKC7</accession>
<keyword evidence="3 5" id="KW-1133">Transmembrane helix</keyword>
<dbReference type="Proteomes" id="UP001204445">
    <property type="component" value="Unassembled WGS sequence"/>
</dbReference>
<dbReference type="SUPFAM" id="SSF161084">
    <property type="entry name" value="MAPEG domain-like"/>
    <property type="match status" value="1"/>
</dbReference>
<dbReference type="PANTHER" id="PTHR35814">
    <property type="match status" value="1"/>
</dbReference>
<dbReference type="AlphaFoldDB" id="A0AAE3HKC7"/>
<evidence type="ECO:0000256" key="4">
    <source>
        <dbReference type="ARBA" id="ARBA00023136"/>
    </source>
</evidence>
<dbReference type="EMBL" id="JANUCT010000004">
    <property type="protein sequence ID" value="MCS3902808.1"/>
    <property type="molecule type" value="Genomic_DNA"/>
</dbReference>
<keyword evidence="2 5" id="KW-0812">Transmembrane</keyword>
<dbReference type="PANTHER" id="PTHR35814:SF1">
    <property type="entry name" value="GLUTATHIONE S-TRANSFERASE-RELATED"/>
    <property type="match status" value="1"/>
</dbReference>
<feature type="transmembrane region" description="Helical" evidence="5">
    <location>
        <begin position="6"/>
        <end position="22"/>
    </location>
</feature>
<comment type="caution">
    <text evidence="6">The sequence shown here is derived from an EMBL/GenBank/DDBJ whole genome shotgun (WGS) entry which is preliminary data.</text>
</comment>
<evidence type="ECO:0000256" key="1">
    <source>
        <dbReference type="ARBA" id="ARBA00004370"/>
    </source>
</evidence>
<evidence type="ECO:0000256" key="3">
    <source>
        <dbReference type="ARBA" id="ARBA00022989"/>
    </source>
</evidence>
<dbReference type="RefSeq" id="WP_259054392.1">
    <property type="nucleotide sequence ID" value="NZ_JANUCT010000004.1"/>
</dbReference>
<feature type="transmembrane region" description="Helical" evidence="5">
    <location>
        <begin position="103"/>
        <end position="123"/>
    </location>
</feature>
<evidence type="ECO:0000256" key="2">
    <source>
        <dbReference type="ARBA" id="ARBA00022692"/>
    </source>
</evidence>
<dbReference type="InterPro" id="IPR001129">
    <property type="entry name" value="Membr-assoc_MAPEG"/>
</dbReference>
<protein>
    <submittedName>
        <fullName evidence="6">Membrane protein YecN with MAPEG domain</fullName>
    </submittedName>
</protein>